<dbReference type="InterPro" id="IPR006153">
    <property type="entry name" value="Cation/H_exchanger_TM"/>
</dbReference>
<evidence type="ECO:0000256" key="1">
    <source>
        <dbReference type="ARBA" id="ARBA00004141"/>
    </source>
</evidence>
<feature type="transmembrane region" description="Helical" evidence="11">
    <location>
        <begin position="303"/>
        <end position="325"/>
    </location>
</feature>
<dbReference type="Pfam" id="PF00999">
    <property type="entry name" value="Na_H_Exchanger"/>
    <property type="match status" value="1"/>
</dbReference>
<dbReference type="GO" id="GO:0015297">
    <property type="term" value="F:antiporter activity"/>
    <property type="evidence" value="ECO:0007669"/>
    <property type="project" value="UniProtKB-KW"/>
</dbReference>
<comment type="caution">
    <text evidence="13">The sequence shown here is derived from an EMBL/GenBank/DDBJ whole genome shotgun (WGS) entry which is preliminary data.</text>
</comment>
<keyword evidence="6 11" id="KW-1133">Transmembrane helix</keyword>
<name>A0A9D1DPN3_9FIRM</name>
<dbReference type="Gene3D" id="1.20.1530.20">
    <property type="match status" value="1"/>
</dbReference>
<feature type="transmembrane region" description="Helical" evidence="11">
    <location>
        <begin position="88"/>
        <end position="109"/>
    </location>
</feature>
<evidence type="ECO:0000256" key="2">
    <source>
        <dbReference type="ARBA" id="ARBA00005551"/>
    </source>
</evidence>
<protein>
    <submittedName>
        <fullName evidence="13">Cation:proton antiporter</fullName>
    </submittedName>
</protein>
<evidence type="ECO:0000256" key="10">
    <source>
        <dbReference type="ARBA" id="ARBA00023201"/>
    </source>
</evidence>
<proteinExistence type="inferred from homology"/>
<evidence type="ECO:0000256" key="8">
    <source>
        <dbReference type="ARBA" id="ARBA00023065"/>
    </source>
</evidence>
<evidence type="ECO:0000256" key="6">
    <source>
        <dbReference type="ARBA" id="ARBA00022989"/>
    </source>
</evidence>
<evidence type="ECO:0000259" key="12">
    <source>
        <dbReference type="Pfam" id="PF00999"/>
    </source>
</evidence>
<dbReference type="GO" id="GO:1902600">
    <property type="term" value="P:proton transmembrane transport"/>
    <property type="evidence" value="ECO:0007669"/>
    <property type="project" value="InterPro"/>
</dbReference>
<keyword evidence="5 11" id="KW-0812">Transmembrane</keyword>
<evidence type="ECO:0000256" key="11">
    <source>
        <dbReference type="SAM" id="Phobius"/>
    </source>
</evidence>
<dbReference type="InterPro" id="IPR038770">
    <property type="entry name" value="Na+/solute_symporter_sf"/>
</dbReference>
<keyword evidence="3" id="KW-0813">Transport</keyword>
<feature type="transmembrane region" description="Helical" evidence="11">
    <location>
        <begin position="368"/>
        <end position="387"/>
    </location>
</feature>
<dbReference type="PANTHER" id="PTHR43562:SF3">
    <property type="entry name" value="SODIUM ION_PROTON EXCHANGER (EUROFUNG)"/>
    <property type="match status" value="1"/>
</dbReference>
<dbReference type="EMBL" id="DVHF01000041">
    <property type="protein sequence ID" value="HIR56757.1"/>
    <property type="molecule type" value="Genomic_DNA"/>
</dbReference>
<reference evidence="13" key="1">
    <citation type="submission" date="2020-10" db="EMBL/GenBank/DDBJ databases">
        <authorList>
            <person name="Gilroy R."/>
        </authorList>
    </citation>
    <scope>NUCLEOTIDE SEQUENCE</scope>
    <source>
        <strain evidence="13">ChiSjej1B19-7085</strain>
    </source>
</reference>
<feature type="transmembrane region" description="Helical" evidence="11">
    <location>
        <begin position="225"/>
        <end position="243"/>
    </location>
</feature>
<keyword evidence="4" id="KW-0050">Antiport</keyword>
<evidence type="ECO:0000256" key="7">
    <source>
        <dbReference type="ARBA" id="ARBA00023053"/>
    </source>
</evidence>
<gene>
    <name evidence="13" type="ORF">IAA54_03745</name>
</gene>
<evidence type="ECO:0000256" key="3">
    <source>
        <dbReference type="ARBA" id="ARBA00022448"/>
    </source>
</evidence>
<feature type="transmembrane region" description="Helical" evidence="11">
    <location>
        <begin position="129"/>
        <end position="147"/>
    </location>
</feature>
<organism evidence="13 14">
    <name type="scientific">Candidatus Gallacutalibacter pullicola</name>
    <dbReference type="NCBI Taxonomy" id="2840830"/>
    <lineage>
        <taxon>Bacteria</taxon>
        <taxon>Bacillati</taxon>
        <taxon>Bacillota</taxon>
        <taxon>Clostridia</taxon>
        <taxon>Eubacteriales</taxon>
        <taxon>Candidatus Gallacutalibacter</taxon>
    </lineage>
</organism>
<keyword evidence="10" id="KW-0739">Sodium transport</keyword>
<dbReference type="PANTHER" id="PTHR43562">
    <property type="entry name" value="NAPA-TYPE SODIUM/HYDROGEN ANTIPORTER"/>
    <property type="match status" value="1"/>
</dbReference>
<evidence type="ECO:0000256" key="9">
    <source>
        <dbReference type="ARBA" id="ARBA00023136"/>
    </source>
</evidence>
<evidence type="ECO:0000313" key="13">
    <source>
        <dbReference type="EMBL" id="HIR56757.1"/>
    </source>
</evidence>
<evidence type="ECO:0000313" key="14">
    <source>
        <dbReference type="Proteomes" id="UP000886785"/>
    </source>
</evidence>
<comment type="similarity">
    <text evidence="2">Belongs to the monovalent cation:proton antiporter 2 (CPA2) transporter (TC 2.A.37) family.</text>
</comment>
<keyword evidence="8" id="KW-0406">Ion transport</keyword>
<keyword evidence="7" id="KW-0915">Sodium</keyword>
<dbReference type="AlphaFoldDB" id="A0A9D1DPN3"/>
<feature type="transmembrane region" description="Helical" evidence="11">
    <location>
        <begin position="277"/>
        <end position="297"/>
    </location>
</feature>
<comment type="subcellular location">
    <subcellularLocation>
        <location evidence="1">Membrane</location>
        <topology evidence="1">Multi-pass membrane protein</topology>
    </subcellularLocation>
</comment>
<feature type="transmembrane region" description="Helical" evidence="11">
    <location>
        <begin position="159"/>
        <end position="183"/>
    </location>
</feature>
<feature type="domain" description="Cation/H+ exchanger transmembrane" evidence="12">
    <location>
        <begin position="17"/>
        <end position="389"/>
    </location>
</feature>
<dbReference type="GO" id="GO:0016020">
    <property type="term" value="C:membrane"/>
    <property type="evidence" value="ECO:0007669"/>
    <property type="project" value="UniProtKB-SubCell"/>
</dbReference>
<evidence type="ECO:0000256" key="5">
    <source>
        <dbReference type="ARBA" id="ARBA00022692"/>
    </source>
</evidence>
<feature type="transmembrane region" description="Helical" evidence="11">
    <location>
        <begin position="31"/>
        <end position="50"/>
    </location>
</feature>
<dbReference type="Proteomes" id="UP000886785">
    <property type="component" value="Unassembled WGS sequence"/>
</dbReference>
<evidence type="ECO:0000256" key="4">
    <source>
        <dbReference type="ARBA" id="ARBA00022449"/>
    </source>
</evidence>
<accession>A0A9D1DPN3</accession>
<sequence>MESYDFLFSLALILLSTKVLGLVTKRFQLPQVVGALLAGLILGPAVLGVISETEFIDQMAEIGVIVLMFCAGMETDIQELKQSGKASFIIALIGVIVPLIGGFAVAYFFNQPGIIDSSDASGSVFLQNVFIGVILTATSVSITVETLKEIGKLKTHSGNAILGAAIIDDVLGIIALTIVTSMADSTVSIWMVLLRIVLFFVVALVAGFLFYKFYKWWVQTGKREMHRHVIVVFVFCLLMSYVAEVGFGVADITGAFIAGVIISCTQRTQYLASKFDILSYALLSPIFFASIGVKVVLPEMGPNIILFSVILVIVAILTKVVGCGLGAKMCHYKNYQCIRIGVGMISRGEVALIVASKGEEIGLLSSNFLGPVVLVVIVTTIVTPILLKYVFHRWGPAVQPVVETPLSERYEQLGQFRAGLSDPEAVLRTAREIQEEREENP</sequence>
<feature type="transmembrane region" description="Helical" evidence="11">
    <location>
        <begin position="189"/>
        <end position="213"/>
    </location>
</feature>
<dbReference type="GO" id="GO:0006814">
    <property type="term" value="P:sodium ion transport"/>
    <property type="evidence" value="ECO:0007669"/>
    <property type="project" value="UniProtKB-KW"/>
</dbReference>
<reference evidence="13" key="2">
    <citation type="journal article" date="2021" name="PeerJ">
        <title>Extensive microbial diversity within the chicken gut microbiome revealed by metagenomics and culture.</title>
        <authorList>
            <person name="Gilroy R."/>
            <person name="Ravi A."/>
            <person name="Getino M."/>
            <person name="Pursley I."/>
            <person name="Horton D.L."/>
            <person name="Alikhan N.F."/>
            <person name="Baker D."/>
            <person name="Gharbi K."/>
            <person name="Hall N."/>
            <person name="Watson M."/>
            <person name="Adriaenssens E.M."/>
            <person name="Foster-Nyarko E."/>
            <person name="Jarju S."/>
            <person name="Secka A."/>
            <person name="Antonio M."/>
            <person name="Oren A."/>
            <person name="Chaudhuri R.R."/>
            <person name="La Ragione R."/>
            <person name="Hildebrand F."/>
            <person name="Pallen M.J."/>
        </authorList>
    </citation>
    <scope>NUCLEOTIDE SEQUENCE</scope>
    <source>
        <strain evidence="13">ChiSjej1B19-7085</strain>
    </source>
</reference>
<keyword evidence="9 11" id="KW-0472">Membrane</keyword>